<keyword evidence="22" id="KW-1185">Reference proteome</keyword>
<protein>
    <recommendedName>
        <fullName evidence="11">Bromodomain adjacent to zinc finger domain protein 1A</fullName>
    </recommendedName>
</protein>
<dbReference type="SMART" id="SM00571">
    <property type="entry name" value="DDT"/>
    <property type="match status" value="1"/>
</dbReference>
<keyword evidence="4 13" id="KW-0863">Zinc-finger</keyword>
<dbReference type="PROSITE" id="PS00633">
    <property type="entry name" value="BROMODOMAIN_1"/>
    <property type="match status" value="1"/>
</dbReference>
<evidence type="ECO:0000256" key="12">
    <source>
        <dbReference type="PROSITE-ProRule" id="PRU00035"/>
    </source>
</evidence>
<dbReference type="InterPro" id="IPR001487">
    <property type="entry name" value="Bromodomain"/>
</dbReference>
<keyword evidence="7 15" id="KW-0175">Coiled coil</keyword>
<gene>
    <name evidence="21" type="ORF">CINCED_3A000354</name>
</gene>
<dbReference type="SMART" id="SM00297">
    <property type="entry name" value="BROMO"/>
    <property type="match status" value="1"/>
</dbReference>
<evidence type="ECO:0000256" key="10">
    <source>
        <dbReference type="ARBA" id="ARBA00023242"/>
    </source>
</evidence>
<feature type="domain" description="PHD-type" evidence="18">
    <location>
        <begin position="1016"/>
        <end position="1066"/>
    </location>
</feature>
<dbReference type="PRINTS" id="PR00503">
    <property type="entry name" value="BROMODOMAIN"/>
</dbReference>
<sequence>MPLLHRKPFVKNPVPRGLRDSDEVFYCELTKEIFLSYEHYVERIILCNSLVWSCELTGKKNMTYKEALDCEIESKKMLNDFPNELQKPILYLLTLTKCSSLKELIEQIFNFVRYRYFVSEIVDVALEQDQWLKCRILAVHSPSDQKIDEKNYHRTTPKKSNDSNSSTALAFYNYDVELLNSKKIQNPNNEPIYRVDGVQIRRSKGCFTRDRCRFFITHNVEFKNGLITLKDSMANSIANMKFEDIFSGEIPTFSETRKNKILSKNGLIKKSNKVMNGELSKKSNKLMNGETSKKDDKAMLEMQEKQKEEKIKMKEKKKEEKEKLSKYHKEWSKKKEDLELEDLKELPNVNPVNLRIPNEHFGDFVMIYEFFNNFWSQLDAESYFPQGMNIELLERCLVEEEITGPLNTLVQVLLRTIFDFEEDEEADMKESNNTGWEPVYHVSDEKTKTAIQLATNVRHWAVQHLGQSLNKILLQPTVISEVLRIHLLSSGGKYSDRMAKWIYHVRGNYCPSDDPGLYIRLQHPEVLKALSRHHVTCLSISHKMILINCLMNQILTLSSYREELQNTVIKTKNDKLEVKSALAAEKRKTLEVVQKKKEMKLLNGETQNIENEEKAINNRLNELNKKFIEVTDTGMTAQILPLGMDRAFRKYWLFASMPGLFIEDDEPYPGTCLPNGTPISNIIENDPAVYIKRLFEMNEKENVGESRSSLSNTPSKKRLFNESSFMTNEIPLEKKKLLLCCFGPDNQCPVHEKLEHRLAWGYLNTPDELDNLIDNLNSRGFREGELKKILQQEKPRIISSMEKCTDCLLNPSLITEDDKRMRLQKRLKTDFSEYRKQSVKFLRIDPDVDTSMELTLREYILYLERRLNTSALGSFGSKISNREQWRENILNGIYKVNGILSWGNRSKVNDENIDEKVGLPEPMNYKDPVKYVVEDIKVDQKISDLASVILKIEQSIEPKFLRRPLGYDKKEKMNSAINPQMDKWEMSLMSSLNFSQLFLHLVTLEKSIEWSKSIMKVNCVLCRSNKDEDVMLLCDNCNKGHHIYCLKPKLKKIPQGDWFCQKCKPILKNEQEEDEPEEKVKFDICHICKEEGTVITCDDCSKNYHLACLNPPKRAPPKRNWTCFSCRQTSCKDELEQVEVERYSRRKSSQAATAKISEFARQLLHASARCYGEEENITEEKSRRRARHSEVTTLTTCNDLPLDNALLQLVLNQIMHHPEAWPFLRPVTKSQCPDYHTIIKNPMDLGTVKYKLNMLAYSTNADLLSDMELIFENCFYYNSENSEVFKCGEMVYNYYKQICQEVNLKNYSEESDYHPPGKKSKHKVNQFSFSCEVLQIKSTMTEEKLSKRMIFPYTFTAKIIQFPFKMHMKHHWMFPWFMGAAVLVSPIFYKIQQFANCEANIKLWAEKRRKDEEHYKHKWD</sequence>
<dbReference type="InterPro" id="IPR018359">
    <property type="entry name" value="Bromodomain_CS"/>
</dbReference>
<evidence type="ECO:0000256" key="8">
    <source>
        <dbReference type="ARBA" id="ARBA00023117"/>
    </source>
</evidence>
<keyword evidence="5" id="KW-0862">Zinc</keyword>
<evidence type="ECO:0000256" key="9">
    <source>
        <dbReference type="ARBA" id="ARBA00023163"/>
    </source>
</evidence>
<dbReference type="FunFam" id="3.30.40.10:FF:000300">
    <property type="entry name" value="Bromodomain adjacent to zinc finger domain protein 1A"/>
    <property type="match status" value="1"/>
</dbReference>
<comment type="subcellular location">
    <subcellularLocation>
        <location evidence="1 14">Nucleus</location>
    </subcellularLocation>
</comment>
<keyword evidence="6" id="KW-0805">Transcription regulation</keyword>
<evidence type="ECO:0000256" key="15">
    <source>
        <dbReference type="SAM" id="Coils"/>
    </source>
</evidence>
<keyword evidence="10 14" id="KW-0539">Nucleus</keyword>
<keyword evidence="8 12" id="KW-0103">Bromodomain</keyword>
<evidence type="ECO:0000313" key="22">
    <source>
        <dbReference type="Proteomes" id="UP000325440"/>
    </source>
</evidence>
<evidence type="ECO:0000256" key="5">
    <source>
        <dbReference type="ARBA" id="ARBA00022833"/>
    </source>
</evidence>
<dbReference type="InterPro" id="IPR047171">
    <property type="entry name" value="BAZ1A"/>
</dbReference>
<evidence type="ECO:0000256" key="11">
    <source>
        <dbReference type="ARBA" id="ARBA00068253"/>
    </source>
</evidence>
<evidence type="ECO:0000259" key="17">
    <source>
        <dbReference type="PROSITE" id="PS50014"/>
    </source>
</evidence>
<dbReference type="GO" id="GO:0045740">
    <property type="term" value="P:positive regulation of DNA replication"/>
    <property type="evidence" value="ECO:0007669"/>
    <property type="project" value="TreeGrafter"/>
</dbReference>
<evidence type="ECO:0000256" key="3">
    <source>
        <dbReference type="ARBA" id="ARBA00022723"/>
    </source>
</evidence>
<dbReference type="Pfam" id="PF02791">
    <property type="entry name" value="DDT"/>
    <property type="match status" value="1"/>
</dbReference>
<dbReference type="InterPro" id="IPR028941">
    <property type="entry name" value="WHIM2_dom"/>
</dbReference>
<dbReference type="InterPro" id="IPR036427">
    <property type="entry name" value="Bromodomain-like_sf"/>
</dbReference>
<dbReference type="Proteomes" id="UP000325440">
    <property type="component" value="Unassembled WGS sequence"/>
</dbReference>
<keyword evidence="16" id="KW-1133">Transmembrane helix</keyword>
<dbReference type="EMBL" id="CABPRJ010000965">
    <property type="protein sequence ID" value="VVC33219.1"/>
    <property type="molecule type" value="Genomic_DNA"/>
</dbReference>
<dbReference type="InterPro" id="IPR019787">
    <property type="entry name" value="Znf_PHD-finger"/>
</dbReference>
<dbReference type="GO" id="GO:0031445">
    <property type="term" value="P:regulation of heterochromatin formation"/>
    <property type="evidence" value="ECO:0007669"/>
    <property type="project" value="TreeGrafter"/>
</dbReference>
<dbReference type="GO" id="GO:0006355">
    <property type="term" value="P:regulation of DNA-templated transcription"/>
    <property type="evidence" value="ECO:0007669"/>
    <property type="project" value="TreeGrafter"/>
</dbReference>
<evidence type="ECO:0000256" key="1">
    <source>
        <dbReference type="ARBA" id="ARBA00004123"/>
    </source>
</evidence>
<dbReference type="PANTHER" id="PTHR46510:SF1">
    <property type="entry name" value="BROMODOMAIN ADJACENT TO ZINC FINGER DOMAIN PROTEIN 1A"/>
    <property type="match status" value="1"/>
</dbReference>
<dbReference type="GO" id="GO:0006338">
    <property type="term" value="P:chromatin remodeling"/>
    <property type="evidence" value="ECO:0007669"/>
    <property type="project" value="InterPro"/>
</dbReference>
<dbReference type="GO" id="GO:0008270">
    <property type="term" value="F:zinc ion binding"/>
    <property type="evidence" value="ECO:0007669"/>
    <property type="project" value="UniProtKB-KW"/>
</dbReference>
<feature type="domain" description="WAC" evidence="20">
    <location>
        <begin position="22"/>
        <end position="128"/>
    </location>
</feature>
<evidence type="ECO:0000256" key="2">
    <source>
        <dbReference type="ARBA" id="ARBA00022553"/>
    </source>
</evidence>
<reference evidence="21 22" key="1">
    <citation type="submission" date="2019-08" db="EMBL/GenBank/DDBJ databases">
        <authorList>
            <person name="Alioto T."/>
            <person name="Alioto T."/>
            <person name="Gomez Garrido J."/>
        </authorList>
    </citation>
    <scope>NUCLEOTIDE SEQUENCE [LARGE SCALE GENOMIC DNA]</scope>
</reference>
<evidence type="ECO:0000256" key="14">
    <source>
        <dbReference type="PROSITE-ProRule" id="PRU00475"/>
    </source>
</evidence>
<keyword evidence="2" id="KW-0597">Phosphoprotein</keyword>
<dbReference type="PROSITE" id="PS50827">
    <property type="entry name" value="DDT"/>
    <property type="match status" value="1"/>
</dbReference>
<dbReference type="Pfam" id="PF00439">
    <property type="entry name" value="Bromodomain"/>
    <property type="match status" value="1"/>
</dbReference>
<dbReference type="GO" id="GO:0000228">
    <property type="term" value="C:nuclear chromosome"/>
    <property type="evidence" value="ECO:0007669"/>
    <property type="project" value="TreeGrafter"/>
</dbReference>
<feature type="domain" description="Bromo" evidence="17">
    <location>
        <begin position="1215"/>
        <end position="1285"/>
    </location>
</feature>
<feature type="transmembrane region" description="Helical" evidence="16">
    <location>
        <begin position="1372"/>
        <end position="1389"/>
    </location>
</feature>
<dbReference type="Pfam" id="PF15613">
    <property type="entry name" value="WSD"/>
    <property type="match status" value="1"/>
</dbReference>
<dbReference type="PROSITE" id="PS50016">
    <property type="entry name" value="ZF_PHD_2"/>
    <property type="match status" value="2"/>
</dbReference>
<dbReference type="InterPro" id="IPR001965">
    <property type="entry name" value="Znf_PHD"/>
</dbReference>
<keyword evidence="3" id="KW-0479">Metal-binding</keyword>
<evidence type="ECO:0000256" key="13">
    <source>
        <dbReference type="PROSITE-ProRule" id="PRU00146"/>
    </source>
</evidence>
<dbReference type="PANTHER" id="PTHR46510">
    <property type="entry name" value="BROMODOMAIN ADJACENT TO ZINC FINGER DOMAIN PROTEIN 1A"/>
    <property type="match status" value="1"/>
</dbReference>
<evidence type="ECO:0000259" key="19">
    <source>
        <dbReference type="PROSITE" id="PS50827"/>
    </source>
</evidence>
<dbReference type="InterPro" id="IPR018501">
    <property type="entry name" value="DDT_dom"/>
</dbReference>
<evidence type="ECO:0000313" key="21">
    <source>
        <dbReference type="EMBL" id="VVC33219.1"/>
    </source>
</evidence>
<dbReference type="PROSITE" id="PS50014">
    <property type="entry name" value="BROMODOMAIN_2"/>
    <property type="match status" value="1"/>
</dbReference>
<feature type="coiled-coil region" evidence="15">
    <location>
        <begin position="592"/>
        <end position="626"/>
    </location>
</feature>
<dbReference type="GO" id="GO:0003677">
    <property type="term" value="F:DNA binding"/>
    <property type="evidence" value="ECO:0007669"/>
    <property type="project" value="TreeGrafter"/>
</dbReference>
<evidence type="ECO:0000256" key="6">
    <source>
        <dbReference type="ARBA" id="ARBA00023015"/>
    </source>
</evidence>
<dbReference type="OrthoDB" id="332390at2759"/>
<dbReference type="Gene3D" id="3.30.40.10">
    <property type="entry name" value="Zinc/RING finger domain, C3HC4 (zinc finger)"/>
    <property type="match status" value="2"/>
</dbReference>
<feature type="domain" description="PHD-type" evidence="18">
    <location>
        <begin position="1082"/>
        <end position="1129"/>
    </location>
</feature>
<evidence type="ECO:0000256" key="16">
    <source>
        <dbReference type="SAM" id="Phobius"/>
    </source>
</evidence>
<feature type="domain" description="DDT" evidence="19">
    <location>
        <begin position="358"/>
        <end position="423"/>
    </location>
</feature>
<feature type="coiled-coil region" evidence="15">
    <location>
        <begin position="297"/>
        <end position="341"/>
    </location>
</feature>
<dbReference type="PROSITE" id="PS51136">
    <property type="entry name" value="WAC"/>
    <property type="match status" value="1"/>
</dbReference>
<keyword evidence="16" id="KW-0472">Membrane</keyword>
<dbReference type="Pfam" id="PF10537">
    <property type="entry name" value="WAC_Acf1_DNA_bd"/>
    <property type="match status" value="1"/>
</dbReference>
<proteinExistence type="predicted"/>
<dbReference type="GO" id="GO:0008623">
    <property type="term" value="C:CHRAC"/>
    <property type="evidence" value="ECO:0007669"/>
    <property type="project" value="TreeGrafter"/>
</dbReference>
<dbReference type="InterPro" id="IPR013136">
    <property type="entry name" value="WSTF_Acf1_Cbp146"/>
</dbReference>
<dbReference type="SMART" id="SM00249">
    <property type="entry name" value="PHD"/>
    <property type="match status" value="2"/>
</dbReference>
<evidence type="ECO:0000256" key="4">
    <source>
        <dbReference type="ARBA" id="ARBA00022771"/>
    </source>
</evidence>
<evidence type="ECO:0000256" key="7">
    <source>
        <dbReference type="ARBA" id="ARBA00023054"/>
    </source>
</evidence>
<name>A0A5E4MNK4_9HEMI</name>
<dbReference type="InterPro" id="IPR011011">
    <property type="entry name" value="Znf_FYVE_PHD"/>
</dbReference>
<keyword evidence="16" id="KW-0812">Transmembrane</keyword>
<dbReference type="InterPro" id="IPR013083">
    <property type="entry name" value="Znf_RING/FYVE/PHD"/>
</dbReference>
<dbReference type="Pfam" id="PF00628">
    <property type="entry name" value="PHD"/>
    <property type="match status" value="2"/>
</dbReference>
<evidence type="ECO:0000259" key="20">
    <source>
        <dbReference type="PROSITE" id="PS51136"/>
    </source>
</evidence>
<accession>A0A5E4MNK4</accession>
<dbReference type="Gene3D" id="1.20.920.10">
    <property type="entry name" value="Bromodomain-like"/>
    <property type="match status" value="1"/>
</dbReference>
<dbReference type="SUPFAM" id="SSF47370">
    <property type="entry name" value="Bromodomain"/>
    <property type="match status" value="1"/>
</dbReference>
<evidence type="ECO:0000259" key="18">
    <source>
        <dbReference type="PROSITE" id="PS50016"/>
    </source>
</evidence>
<keyword evidence="9" id="KW-0804">Transcription</keyword>
<organism evidence="21 22">
    <name type="scientific">Cinara cedri</name>
    <dbReference type="NCBI Taxonomy" id="506608"/>
    <lineage>
        <taxon>Eukaryota</taxon>
        <taxon>Metazoa</taxon>
        <taxon>Ecdysozoa</taxon>
        <taxon>Arthropoda</taxon>
        <taxon>Hexapoda</taxon>
        <taxon>Insecta</taxon>
        <taxon>Pterygota</taxon>
        <taxon>Neoptera</taxon>
        <taxon>Paraneoptera</taxon>
        <taxon>Hemiptera</taxon>
        <taxon>Sternorrhyncha</taxon>
        <taxon>Aphidomorpha</taxon>
        <taxon>Aphidoidea</taxon>
        <taxon>Aphididae</taxon>
        <taxon>Lachninae</taxon>
        <taxon>Cinara</taxon>
    </lineage>
</organism>
<dbReference type="SUPFAM" id="SSF57903">
    <property type="entry name" value="FYVE/PHD zinc finger"/>
    <property type="match status" value="2"/>
</dbReference>